<dbReference type="CDD" id="cd09009">
    <property type="entry name" value="PNP-EcPNPII_like"/>
    <property type="match status" value="1"/>
</dbReference>
<comment type="similarity">
    <text evidence="2">Belongs to the PNP/MTAP phosphorylase family.</text>
</comment>
<evidence type="ECO:0000256" key="1">
    <source>
        <dbReference type="ARBA" id="ARBA00005058"/>
    </source>
</evidence>
<evidence type="ECO:0000256" key="2">
    <source>
        <dbReference type="ARBA" id="ARBA00006751"/>
    </source>
</evidence>
<dbReference type="PANTHER" id="PTHR11904">
    <property type="entry name" value="METHYLTHIOADENOSINE/PURINE NUCLEOSIDE PHOSPHORYLASE"/>
    <property type="match status" value="1"/>
</dbReference>
<comment type="pathway">
    <text evidence="1">Purine metabolism; purine nucleoside salvage.</text>
</comment>
<proteinExistence type="inferred from homology"/>
<evidence type="ECO:0000256" key="12">
    <source>
        <dbReference type="ARBA" id="ARBA00033072"/>
    </source>
</evidence>
<dbReference type="GO" id="GO:0004731">
    <property type="term" value="F:purine-nucleoside phosphorylase activity"/>
    <property type="evidence" value="ECO:0007669"/>
    <property type="project" value="UniProtKB-EC"/>
</dbReference>
<evidence type="ECO:0000256" key="11">
    <source>
        <dbReference type="ARBA" id="ARBA00031036"/>
    </source>
</evidence>
<evidence type="ECO:0000256" key="6">
    <source>
        <dbReference type="ARBA" id="ARBA00022679"/>
    </source>
</evidence>
<keyword evidence="15" id="KW-1185">Reference proteome</keyword>
<evidence type="ECO:0000256" key="9">
    <source>
        <dbReference type="ARBA" id="ARBA00023950"/>
    </source>
</evidence>
<dbReference type="Gene3D" id="3.40.50.1580">
    <property type="entry name" value="Nucleoside phosphorylase domain"/>
    <property type="match status" value="1"/>
</dbReference>
<dbReference type="SUPFAM" id="SSF53167">
    <property type="entry name" value="Purine and uridine phosphorylases"/>
    <property type="match status" value="1"/>
</dbReference>
<evidence type="ECO:0000256" key="7">
    <source>
        <dbReference type="ARBA" id="ARBA00023918"/>
    </source>
</evidence>
<evidence type="ECO:0000256" key="5">
    <source>
        <dbReference type="ARBA" id="ARBA00022676"/>
    </source>
</evidence>
<name>A0A8E0RRJ8_9TREM</name>
<comment type="catalytic activity">
    <reaction evidence="7">
        <text>inosine + phosphate = alpha-D-ribose 1-phosphate + hypoxanthine</text>
        <dbReference type="Rhea" id="RHEA:27646"/>
        <dbReference type="ChEBI" id="CHEBI:17368"/>
        <dbReference type="ChEBI" id="CHEBI:17596"/>
        <dbReference type="ChEBI" id="CHEBI:43474"/>
        <dbReference type="ChEBI" id="CHEBI:57720"/>
        <dbReference type="EC" id="2.4.2.1"/>
    </reaction>
</comment>
<accession>A0A8E0RRJ8</accession>
<comment type="catalytic activity">
    <reaction evidence="8">
        <text>2'-deoxyguanosine + phosphate = 2-deoxy-alpha-D-ribose 1-phosphate + guanine</text>
        <dbReference type="Rhea" id="RHEA:27738"/>
        <dbReference type="ChEBI" id="CHEBI:16235"/>
        <dbReference type="ChEBI" id="CHEBI:17172"/>
        <dbReference type="ChEBI" id="CHEBI:43474"/>
        <dbReference type="ChEBI" id="CHEBI:57259"/>
        <dbReference type="EC" id="2.4.2.1"/>
    </reaction>
</comment>
<dbReference type="Pfam" id="PF01048">
    <property type="entry name" value="PNP_UDP_1"/>
    <property type="match status" value="1"/>
</dbReference>
<dbReference type="InterPro" id="IPR035994">
    <property type="entry name" value="Nucleoside_phosphorylase_sf"/>
</dbReference>
<dbReference type="InterPro" id="IPR011270">
    <property type="entry name" value="Pur_Nuc_Pase_Ino/Guo-sp"/>
</dbReference>
<sequence length="354" mass="38970">MFIQGNLSGVRNHLFYRCGRFIFPIIILVSLNPRYFDLLFTRNSAAVIDFSPQRSPQHVRFNVAQPTLSRTPVVEANYETVSAIADYVRAHISIAPEVGIICGSGLGKLADSVNNPVIIKYSDIPNFPQVTVDGHQGNLVFGKVGTKSVMVMQGRFHMYEGYNRHEIAIPIRLMKLLGVKTLLVSNAAGGLNAKYKLGDLVIIKDHISFPGLSLNNVLVGPNDADFGVRFIATSDAYCTDLRKMAMAVAKELEVADIIRQGVYVHVGGPNYESPAECKMLRMLGADVVGMSTVPEVLIARHCGLKVFAVSLVTNISILDEESTEKANHEEVLCTASMRTVTLQNIFVEMIKRME</sequence>
<dbReference type="GO" id="GO:0005737">
    <property type="term" value="C:cytoplasm"/>
    <property type="evidence" value="ECO:0007669"/>
    <property type="project" value="TreeGrafter"/>
</dbReference>
<dbReference type="PANTHER" id="PTHR11904:SF9">
    <property type="entry name" value="PURINE NUCLEOSIDE PHOSPHORYLASE-RELATED"/>
    <property type="match status" value="1"/>
</dbReference>
<evidence type="ECO:0000256" key="3">
    <source>
        <dbReference type="ARBA" id="ARBA00011886"/>
    </source>
</evidence>
<dbReference type="GO" id="GO:0009116">
    <property type="term" value="P:nucleoside metabolic process"/>
    <property type="evidence" value="ECO:0007669"/>
    <property type="project" value="InterPro"/>
</dbReference>
<comment type="catalytic activity">
    <reaction evidence="10">
        <text>guanosine + phosphate = alpha-D-ribose 1-phosphate + guanine</text>
        <dbReference type="Rhea" id="RHEA:13233"/>
        <dbReference type="ChEBI" id="CHEBI:16235"/>
        <dbReference type="ChEBI" id="CHEBI:16750"/>
        <dbReference type="ChEBI" id="CHEBI:43474"/>
        <dbReference type="ChEBI" id="CHEBI:57720"/>
        <dbReference type="EC" id="2.4.2.1"/>
    </reaction>
</comment>
<dbReference type="OrthoDB" id="10261782at2759"/>
<dbReference type="AlphaFoldDB" id="A0A8E0RRJ8"/>
<comment type="caution">
    <text evidence="14">The sequence shown here is derived from an EMBL/GenBank/DDBJ whole genome shotgun (WGS) entry which is preliminary data.</text>
</comment>
<protein>
    <recommendedName>
        <fullName evidence="4">Purine nucleoside phosphorylase</fullName>
        <ecNumber evidence="3">2.4.2.1</ecNumber>
    </recommendedName>
    <alternativeName>
        <fullName evidence="12">Inosine phosphorylase</fullName>
    </alternativeName>
    <alternativeName>
        <fullName evidence="11">Inosine-guanosine phosphorylase</fullName>
    </alternativeName>
</protein>
<evidence type="ECO:0000256" key="10">
    <source>
        <dbReference type="ARBA" id="ARBA00023970"/>
    </source>
</evidence>
<evidence type="ECO:0000256" key="8">
    <source>
        <dbReference type="ARBA" id="ARBA00023929"/>
    </source>
</evidence>
<keyword evidence="6" id="KW-0808">Transferase</keyword>
<dbReference type="InterPro" id="IPR000845">
    <property type="entry name" value="Nucleoside_phosphorylase_d"/>
</dbReference>
<evidence type="ECO:0000313" key="14">
    <source>
        <dbReference type="EMBL" id="KAA0188915.1"/>
    </source>
</evidence>
<dbReference type="EC" id="2.4.2.1" evidence="3"/>
<dbReference type="UniPathway" id="UPA00606"/>
<dbReference type="FunFam" id="3.40.50.1580:FF:000004">
    <property type="entry name" value="Purine nucleoside phosphorylase"/>
    <property type="match status" value="1"/>
</dbReference>
<gene>
    <name evidence="14" type="ORF">FBUS_06955</name>
</gene>
<dbReference type="NCBIfam" id="NF006054">
    <property type="entry name" value="PRK08202.1"/>
    <property type="match status" value="1"/>
</dbReference>
<dbReference type="InterPro" id="IPR011268">
    <property type="entry name" value="Purine_phosphorylase"/>
</dbReference>
<evidence type="ECO:0000313" key="15">
    <source>
        <dbReference type="Proteomes" id="UP000728185"/>
    </source>
</evidence>
<dbReference type="Proteomes" id="UP000728185">
    <property type="component" value="Unassembled WGS sequence"/>
</dbReference>
<feature type="domain" description="Nucleoside phosphorylase" evidence="13">
    <location>
        <begin position="98"/>
        <end position="349"/>
    </location>
</feature>
<comment type="catalytic activity">
    <reaction evidence="9">
        <text>2'-deoxyinosine + phosphate = 2-deoxy-alpha-D-ribose 1-phosphate + hypoxanthine</text>
        <dbReference type="Rhea" id="RHEA:27750"/>
        <dbReference type="ChEBI" id="CHEBI:17368"/>
        <dbReference type="ChEBI" id="CHEBI:28997"/>
        <dbReference type="ChEBI" id="CHEBI:43474"/>
        <dbReference type="ChEBI" id="CHEBI:57259"/>
        <dbReference type="EC" id="2.4.2.1"/>
    </reaction>
</comment>
<dbReference type="EMBL" id="LUCM01008128">
    <property type="protein sequence ID" value="KAA0188915.1"/>
    <property type="molecule type" value="Genomic_DNA"/>
</dbReference>
<evidence type="ECO:0000256" key="4">
    <source>
        <dbReference type="ARBA" id="ARBA00013834"/>
    </source>
</evidence>
<dbReference type="NCBIfam" id="TIGR01700">
    <property type="entry name" value="PNPH"/>
    <property type="match status" value="1"/>
</dbReference>
<organism evidence="14 15">
    <name type="scientific">Fasciolopsis buskii</name>
    <dbReference type="NCBI Taxonomy" id="27845"/>
    <lineage>
        <taxon>Eukaryota</taxon>
        <taxon>Metazoa</taxon>
        <taxon>Spiralia</taxon>
        <taxon>Lophotrochozoa</taxon>
        <taxon>Platyhelminthes</taxon>
        <taxon>Trematoda</taxon>
        <taxon>Digenea</taxon>
        <taxon>Plagiorchiida</taxon>
        <taxon>Echinostomata</taxon>
        <taxon>Echinostomatoidea</taxon>
        <taxon>Fasciolidae</taxon>
        <taxon>Fasciolopsis</taxon>
    </lineage>
</organism>
<reference evidence="14" key="1">
    <citation type="submission" date="2019-05" db="EMBL/GenBank/DDBJ databases">
        <title>Annotation for the trematode Fasciolopsis buski.</title>
        <authorList>
            <person name="Choi Y.-J."/>
        </authorList>
    </citation>
    <scope>NUCLEOTIDE SEQUENCE</scope>
    <source>
        <strain evidence="14">HT</strain>
        <tissue evidence="14">Whole worm</tissue>
    </source>
</reference>
<evidence type="ECO:0000259" key="13">
    <source>
        <dbReference type="Pfam" id="PF01048"/>
    </source>
</evidence>
<dbReference type="NCBIfam" id="TIGR01697">
    <property type="entry name" value="PNPH-PUNA-XAPA"/>
    <property type="match status" value="1"/>
</dbReference>
<keyword evidence="5" id="KW-0328">Glycosyltransferase</keyword>